<dbReference type="GO" id="GO:0003677">
    <property type="term" value="F:DNA binding"/>
    <property type="evidence" value="ECO:0007669"/>
    <property type="project" value="InterPro"/>
</dbReference>
<dbReference type="Gene3D" id="3.30.2020.10">
    <property type="entry name" value="NE0471-like N-terminal domain"/>
    <property type="match status" value="1"/>
</dbReference>
<comment type="caution">
    <text evidence="2">The sequence shown here is derived from an EMBL/GenBank/DDBJ whole genome shotgun (WGS) entry which is preliminary data.</text>
</comment>
<dbReference type="SUPFAM" id="SSF143880">
    <property type="entry name" value="NE0471 N-terminal domain-like"/>
    <property type="match status" value="1"/>
</dbReference>
<dbReference type="CDD" id="cd00093">
    <property type="entry name" value="HTH_XRE"/>
    <property type="match status" value="1"/>
</dbReference>
<evidence type="ECO:0000313" key="2">
    <source>
        <dbReference type="EMBL" id="MQT14224.1"/>
    </source>
</evidence>
<dbReference type="Proteomes" id="UP000332515">
    <property type="component" value="Unassembled WGS sequence"/>
</dbReference>
<reference evidence="2 3" key="1">
    <citation type="submission" date="2019-09" db="EMBL/GenBank/DDBJ databases">
        <title>Segnochrobactrum spirostomi gen. nov., sp. nov., isolated from the ciliate Spirostomum cf. yagiui and description of a novel family, Segnochrobactraceae fam. nov. within the order Rhizobiales of the class Alphaproteobacteria.</title>
        <authorList>
            <person name="Akter S."/>
            <person name="Shazib S.U.A."/>
            <person name="Shin M.K."/>
        </authorList>
    </citation>
    <scope>NUCLEOTIDE SEQUENCE [LARGE SCALE GENOMIC DNA]</scope>
    <source>
        <strain evidence="2 3">Sp-1</strain>
    </source>
</reference>
<dbReference type="InterPro" id="IPR010982">
    <property type="entry name" value="Lambda_DNA-bd_dom_sf"/>
</dbReference>
<dbReference type="Pfam" id="PF10387">
    <property type="entry name" value="DUF2442"/>
    <property type="match status" value="1"/>
</dbReference>
<dbReference type="AlphaFoldDB" id="A0A6A7Y4Y4"/>
<dbReference type="EMBL" id="VWNA01000001">
    <property type="protein sequence ID" value="MQT14224.1"/>
    <property type="molecule type" value="Genomic_DNA"/>
</dbReference>
<name>A0A6A7Y4Y4_9HYPH</name>
<sequence length="154" mass="17591">MPDMTVRDRTVRDMEMPNIKAVRAGSGRTLYVTWKGGAECPVDLRAFVEHFTIFAPLRDDDDAFRAVSVGEWGWNAHWSDTLEISSDTLWRLALEQGGEWLKSWREERRLTQREAAAALGVSLRMWRYYESGEHLLPKTVRLACIGFDATSKAA</sequence>
<gene>
    <name evidence="2" type="ORF">F0357_16545</name>
</gene>
<dbReference type="PROSITE" id="PS50943">
    <property type="entry name" value="HTH_CROC1"/>
    <property type="match status" value="1"/>
</dbReference>
<dbReference type="InterPro" id="IPR001387">
    <property type="entry name" value="Cro/C1-type_HTH"/>
</dbReference>
<organism evidence="2 3">
    <name type="scientific">Segnochrobactrum spirostomi</name>
    <dbReference type="NCBI Taxonomy" id="2608987"/>
    <lineage>
        <taxon>Bacteria</taxon>
        <taxon>Pseudomonadati</taxon>
        <taxon>Pseudomonadota</taxon>
        <taxon>Alphaproteobacteria</taxon>
        <taxon>Hyphomicrobiales</taxon>
        <taxon>Segnochrobactraceae</taxon>
        <taxon>Segnochrobactrum</taxon>
    </lineage>
</organism>
<evidence type="ECO:0000313" key="3">
    <source>
        <dbReference type="Proteomes" id="UP000332515"/>
    </source>
</evidence>
<dbReference type="SUPFAM" id="SSF47413">
    <property type="entry name" value="lambda repressor-like DNA-binding domains"/>
    <property type="match status" value="1"/>
</dbReference>
<accession>A0A6A7Y4Y4</accession>
<dbReference type="Pfam" id="PF13560">
    <property type="entry name" value="HTH_31"/>
    <property type="match status" value="1"/>
</dbReference>
<dbReference type="InterPro" id="IPR018841">
    <property type="entry name" value="DUF2442"/>
</dbReference>
<proteinExistence type="predicted"/>
<dbReference type="Gene3D" id="1.10.260.40">
    <property type="entry name" value="lambda repressor-like DNA-binding domains"/>
    <property type="match status" value="1"/>
</dbReference>
<dbReference type="SMART" id="SM00530">
    <property type="entry name" value="HTH_XRE"/>
    <property type="match status" value="1"/>
</dbReference>
<evidence type="ECO:0000259" key="1">
    <source>
        <dbReference type="PROSITE" id="PS50943"/>
    </source>
</evidence>
<keyword evidence="3" id="KW-1185">Reference proteome</keyword>
<protein>
    <submittedName>
        <fullName evidence="2">DUF2442 domain-containing protein</fullName>
    </submittedName>
</protein>
<feature type="domain" description="HTH cro/C1-type" evidence="1">
    <location>
        <begin position="101"/>
        <end position="134"/>
    </location>
</feature>
<dbReference type="InterPro" id="IPR036782">
    <property type="entry name" value="NE0471-like_N"/>
</dbReference>